<evidence type="ECO:0000313" key="3">
    <source>
        <dbReference type="Proteomes" id="UP001341840"/>
    </source>
</evidence>
<dbReference type="Pfam" id="PF05904">
    <property type="entry name" value="DUF863"/>
    <property type="match status" value="1"/>
</dbReference>
<sequence>MEDLSMFQRPSTVALEDEKPRTYGMVLIYPLNRLVECGFVGDTAVNPWVDIFCRRQAFTRENSCSVYDKDFVKRMMLDHEATFKNQVYELHCLYIIQRDLMNEAKKKHLHVSHIPAEASYAPRPSTSQITTKDDQKLHISGFPIGNSTCDKTSSLVVEGIHTPLGFIKEIGKCNELFSSLNGPISKDVELLESRPSKVRRQMFDLQLPADEYIDTEESEKLNDGKTSGANGNNGSNGVENLFCGNGGKTITLRETSKSKVNGLADVSDLVQVEEMNDSRYQPTLSPITPHVIPSSQKPRIPLTLAPPAITPMHHEDIQRSQRNVLHGSQLHHHAIHLMPLNDGEAKQRADQCPRRVRCNNVWGDNGLHTGIQIRSPINLVIRKTI</sequence>
<feature type="region of interest" description="Disordered" evidence="1">
    <location>
        <begin position="280"/>
        <end position="301"/>
    </location>
</feature>
<dbReference type="PANTHER" id="PTHR33167:SF37">
    <property type="entry name" value="DUF863 FAMILY PROTEIN"/>
    <property type="match status" value="1"/>
</dbReference>
<gene>
    <name evidence="2" type="ORF">PIB30_028465</name>
</gene>
<feature type="region of interest" description="Disordered" evidence="1">
    <location>
        <begin position="214"/>
        <end position="237"/>
    </location>
</feature>
<organism evidence="2 3">
    <name type="scientific">Stylosanthes scabra</name>
    <dbReference type="NCBI Taxonomy" id="79078"/>
    <lineage>
        <taxon>Eukaryota</taxon>
        <taxon>Viridiplantae</taxon>
        <taxon>Streptophyta</taxon>
        <taxon>Embryophyta</taxon>
        <taxon>Tracheophyta</taxon>
        <taxon>Spermatophyta</taxon>
        <taxon>Magnoliopsida</taxon>
        <taxon>eudicotyledons</taxon>
        <taxon>Gunneridae</taxon>
        <taxon>Pentapetalae</taxon>
        <taxon>rosids</taxon>
        <taxon>fabids</taxon>
        <taxon>Fabales</taxon>
        <taxon>Fabaceae</taxon>
        <taxon>Papilionoideae</taxon>
        <taxon>50 kb inversion clade</taxon>
        <taxon>dalbergioids sensu lato</taxon>
        <taxon>Dalbergieae</taxon>
        <taxon>Pterocarpus clade</taxon>
        <taxon>Stylosanthes</taxon>
    </lineage>
</organism>
<reference evidence="2 3" key="1">
    <citation type="journal article" date="2023" name="Plants (Basel)">
        <title>Bridging the Gap: Combining Genomics and Transcriptomics Approaches to Understand Stylosanthes scabra, an Orphan Legume from the Brazilian Caatinga.</title>
        <authorList>
            <person name="Ferreira-Neto J.R.C."/>
            <person name="da Silva M.D."/>
            <person name="Binneck E."/>
            <person name="de Melo N.F."/>
            <person name="da Silva R.H."/>
            <person name="de Melo A.L.T.M."/>
            <person name="Pandolfi V."/>
            <person name="Bustamante F.O."/>
            <person name="Brasileiro-Vidal A.C."/>
            <person name="Benko-Iseppon A.M."/>
        </authorList>
    </citation>
    <scope>NUCLEOTIDE SEQUENCE [LARGE SCALE GENOMIC DNA]</scope>
    <source>
        <tissue evidence="2">Leaves</tissue>
    </source>
</reference>
<evidence type="ECO:0000313" key="2">
    <source>
        <dbReference type="EMBL" id="MED6206603.1"/>
    </source>
</evidence>
<proteinExistence type="predicted"/>
<feature type="compositionally biased region" description="Low complexity" evidence="1">
    <location>
        <begin position="227"/>
        <end position="237"/>
    </location>
</feature>
<evidence type="ECO:0000256" key="1">
    <source>
        <dbReference type="SAM" id="MobiDB-lite"/>
    </source>
</evidence>
<name>A0ABU6YD65_9FABA</name>
<protein>
    <submittedName>
        <fullName evidence="2">Uncharacterized protein</fullName>
    </submittedName>
</protein>
<comment type="caution">
    <text evidence="2">The sequence shown here is derived from an EMBL/GenBank/DDBJ whole genome shotgun (WGS) entry which is preliminary data.</text>
</comment>
<dbReference type="PANTHER" id="PTHR33167">
    <property type="entry name" value="TRANSCRIPTION FACTOR, PUTATIVE (DUF863)-RELATED"/>
    <property type="match status" value="1"/>
</dbReference>
<dbReference type="InterPro" id="IPR008581">
    <property type="entry name" value="DUF863_pln"/>
</dbReference>
<accession>A0ABU6YD65</accession>
<keyword evidence="3" id="KW-1185">Reference proteome</keyword>
<dbReference type="EMBL" id="JASCZI010241768">
    <property type="protein sequence ID" value="MED6206603.1"/>
    <property type="molecule type" value="Genomic_DNA"/>
</dbReference>
<dbReference type="Proteomes" id="UP001341840">
    <property type="component" value="Unassembled WGS sequence"/>
</dbReference>